<keyword evidence="1" id="KW-0436">Ligase</keyword>
<name>A0A0G1Q5H3_9BACT</name>
<reference evidence="1 2" key="1">
    <citation type="journal article" date="2015" name="Nature">
        <title>rRNA introns, odd ribosomes, and small enigmatic genomes across a large radiation of phyla.</title>
        <authorList>
            <person name="Brown C.T."/>
            <person name="Hug L.A."/>
            <person name="Thomas B.C."/>
            <person name="Sharon I."/>
            <person name="Castelle C.J."/>
            <person name="Singh A."/>
            <person name="Wilkins M.J."/>
            <person name="Williams K.H."/>
            <person name="Banfield J.F."/>
        </authorList>
    </citation>
    <scope>NUCLEOTIDE SEQUENCE [LARGE SCALE GENOMIC DNA]</scope>
</reference>
<dbReference type="Proteomes" id="UP000034696">
    <property type="component" value="Unassembled WGS sequence"/>
</dbReference>
<dbReference type="PANTHER" id="PTHR43845">
    <property type="entry name" value="BLR5969 PROTEIN"/>
    <property type="match status" value="1"/>
</dbReference>
<gene>
    <name evidence="1" type="ORF">UX06_C0032G0025</name>
</gene>
<organism evidence="1 2">
    <name type="scientific">Candidatus Giovannonibacteria bacterium GW2011_GWA2_45_21</name>
    <dbReference type="NCBI Taxonomy" id="1618649"/>
    <lineage>
        <taxon>Bacteria</taxon>
        <taxon>Candidatus Giovannoniibacteriota</taxon>
    </lineage>
</organism>
<proteinExistence type="predicted"/>
<dbReference type="AlphaFoldDB" id="A0A0G1Q5H3"/>
<protein>
    <submittedName>
        <fullName evidence="1">Phenylacetate-CoA ligase</fullName>
    </submittedName>
</protein>
<dbReference type="Gene3D" id="3.40.50.12780">
    <property type="entry name" value="N-terminal domain of ligase-like"/>
    <property type="match status" value="1"/>
</dbReference>
<dbReference type="EMBL" id="LCKT01000032">
    <property type="protein sequence ID" value="KKU03885.1"/>
    <property type="molecule type" value="Genomic_DNA"/>
</dbReference>
<evidence type="ECO:0000313" key="2">
    <source>
        <dbReference type="Proteomes" id="UP000034696"/>
    </source>
</evidence>
<dbReference type="InterPro" id="IPR042099">
    <property type="entry name" value="ANL_N_sf"/>
</dbReference>
<comment type="caution">
    <text evidence="1">The sequence shown here is derived from an EMBL/GenBank/DDBJ whole genome shotgun (WGS) entry which is preliminary data.</text>
</comment>
<accession>A0A0G1Q5H3</accession>
<dbReference type="SUPFAM" id="SSF56801">
    <property type="entry name" value="Acetyl-CoA synthetase-like"/>
    <property type="match status" value="1"/>
</dbReference>
<evidence type="ECO:0000313" key="1">
    <source>
        <dbReference type="EMBL" id="KKU03885.1"/>
    </source>
</evidence>
<dbReference type="PANTHER" id="PTHR43845:SF1">
    <property type="entry name" value="BLR5969 PROTEIN"/>
    <property type="match status" value="1"/>
</dbReference>
<dbReference type="GO" id="GO:0016874">
    <property type="term" value="F:ligase activity"/>
    <property type="evidence" value="ECO:0007669"/>
    <property type="project" value="UniProtKB-KW"/>
</dbReference>
<sequence>MEIARETFEKLQQMVNRVVKSPRSDFYRRKFAKENFDYASPISSGADIIRIPRLTRAELAETPPFERLYSTNEHLDSIRYTSGTTGSPPILLFRAKVNYGIPGRRPLILFQNSHVDAYNARLSRSAQEPYFPPLIGHPGNTYTVTAALAKAYKIDAIIGIPSRILALAIEMDASSRNKTETIFIVGERFTNEHKRILVTSFPHALLDIRYGMSELGCPGYQCDILRKKTDIQYHCDENYLLEFTDLDTGAWKKENTEGEIVVTELSETPHQLIRYRTGDAGRVVNDTPCACGAAFAFEVTGRINHDIIKISGMMFRTDEIERVIKEFPEIEENFRGVVETRQIGTDKEEIHFSLTIVLKQKEGIHPYFLEQLKQNFSERFFLTPSKTLADCIQEKRISSFDVFAIESFPFETKAQCLRLIER</sequence>